<gene>
    <name evidence="1" type="ORF">DUI87_22968</name>
</gene>
<keyword evidence="2" id="KW-1185">Reference proteome</keyword>
<accession>A0A3M0JNQ9</accession>
<dbReference type="EMBL" id="QRBI01000144">
    <property type="protein sequence ID" value="RMC00360.1"/>
    <property type="molecule type" value="Genomic_DNA"/>
</dbReference>
<name>A0A3M0JNQ9_HIRRU</name>
<sequence length="74" mass="8911">MKLVKDLEHKSCEEWLRELVLFSVKKRKLRGDFIALYKYLRGGCSEPTYMELPEELCQLANMQKLRREKAIEDY</sequence>
<reference evidence="1 2" key="1">
    <citation type="submission" date="2018-07" db="EMBL/GenBank/DDBJ databases">
        <title>A high quality draft genome assembly of the barn swallow (H. rustica rustica).</title>
        <authorList>
            <person name="Formenti G."/>
            <person name="Chiara M."/>
            <person name="Poveda L."/>
            <person name="Francoijs K.-J."/>
            <person name="Bonisoli-Alquati A."/>
            <person name="Canova L."/>
            <person name="Gianfranceschi L."/>
            <person name="Horner D.S."/>
            <person name="Saino N."/>
        </authorList>
    </citation>
    <scope>NUCLEOTIDE SEQUENCE [LARGE SCALE GENOMIC DNA]</scope>
    <source>
        <strain evidence="1">Chelidonia</strain>
        <tissue evidence="1">Blood</tissue>
    </source>
</reference>
<protein>
    <submittedName>
        <fullName evidence="1">Uncharacterized protein</fullName>
    </submittedName>
</protein>
<proteinExistence type="predicted"/>
<organism evidence="1 2">
    <name type="scientific">Hirundo rustica rustica</name>
    <dbReference type="NCBI Taxonomy" id="333673"/>
    <lineage>
        <taxon>Eukaryota</taxon>
        <taxon>Metazoa</taxon>
        <taxon>Chordata</taxon>
        <taxon>Craniata</taxon>
        <taxon>Vertebrata</taxon>
        <taxon>Euteleostomi</taxon>
        <taxon>Archelosauria</taxon>
        <taxon>Archosauria</taxon>
        <taxon>Dinosauria</taxon>
        <taxon>Saurischia</taxon>
        <taxon>Theropoda</taxon>
        <taxon>Coelurosauria</taxon>
        <taxon>Aves</taxon>
        <taxon>Neognathae</taxon>
        <taxon>Neoaves</taxon>
        <taxon>Telluraves</taxon>
        <taxon>Australaves</taxon>
        <taxon>Passeriformes</taxon>
        <taxon>Sylvioidea</taxon>
        <taxon>Hirundinidae</taxon>
        <taxon>Hirundo</taxon>
    </lineage>
</organism>
<evidence type="ECO:0000313" key="1">
    <source>
        <dbReference type="EMBL" id="RMC00360.1"/>
    </source>
</evidence>
<evidence type="ECO:0000313" key="2">
    <source>
        <dbReference type="Proteomes" id="UP000269221"/>
    </source>
</evidence>
<dbReference type="AlphaFoldDB" id="A0A3M0JNQ9"/>
<dbReference type="Proteomes" id="UP000269221">
    <property type="component" value="Unassembled WGS sequence"/>
</dbReference>
<dbReference type="OrthoDB" id="10262929at2759"/>
<comment type="caution">
    <text evidence="1">The sequence shown here is derived from an EMBL/GenBank/DDBJ whole genome shotgun (WGS) entry which is preliminary data.</text>
</comment>